<feature type="compositionally biased region" description="Polar residues" evidence="1">
    <location>
        <begin position="51"/>
        <end position="69"/>
    </location>
</feature>
<evidence type="ECO:0000313" key="2">
    <source>
        <dbReference type="EnsemblMetazoa" id="CJA12156.1"/>
    </source>
</evidence>
<dbReference type="EnsemblMetazoa" id="CJA12156.1">
    <property type="protein sequence ID" value="CJA12156.1"/>
    <property type="gene ID" value="WBGene00131360"/>
</dbReference>
<accession>A0A8R1DW36</accession>
<sequence length="144" mass="15639">MTLKNFQQFSDANSDASGLQFIDFQNDGSASNPILGRDEEGSGLMYDEEGSGSNQLLFDPVDQTNDQSVSSPAVFEHTINVTNSDVDTLVIKVLLPQRNSSQLLDDLKDDSAQQTNPINTLNTAVSLTEMLNELLGRIQDATNA</sequence>
<protein>
    <submittedName>
        <fullName evidence="2">Uncharacterized protein</fullName>
    </submittedName>
</protein>
<dbReference type="Proteomes" id="UP000005237">
    <property type="component" value="Unassembled WGS sequence"/>
</dbReference>
<keyword evidence="3" id="KW-1185">Reference proteome</keyword>
<name>A0A8R1DW36_CAEJA</name>
<feature type="region of interest" description="Disordered" evidence="1">
    <location>
        <begin position="29"/>
        <end position="69"/>
    </location>
</feature>
<organism evidence="2 3">
    <name type="scientific">Caenorhabditis japonica</name>
    <dbReference type="NCBI Taxonomy" id="281687"/>
    <lineage>
        <taxon>Eukaryota</taxon>
        <taxon>Metazoa</taxon>
        <taxon>Ecdysozoa</taxon>
        <taxon>Nematoda</taxon>
        <taxon>Chromadorea</taxon>
        <taxon>Rhabditida</taxon>
        <taxon>Rhabditina</taxon>
        <taxon>Rhabditomorpha</taxon>
        <taxon>Rhabditoidea</taxon>
        <taxon>Rhabditidae</taxon>
        <taxon>Peloderinae</taxon>
        <taxon>Caenorhabditis</taxon>
    </lineage>
</organism>
<reference evidence="3" key="1">
    <citation type="submission" date="2010-08" db="EMBL/GenBank/DDBJ databases">
        <authorList>
            <consortium name="Caenorhabditis japonica Sequencing Consortium"/>
            <person name="Wilson R.K."/>
        </authorList>
    </citation>
    <scope>NUCLEOTIDE SEQUENCE [LARGE SCALE GENOMIC DNA]</scope>
    <source>
        <strain evidence="3">DF5081</strain>
    </source>
</reference>
<dbReference type="AlphaFoldDB" id="A0A8R1DW36"/>
<evidence type="ECO:0000256" key="1">
    <source>
        <dbReference type="SAM" id="MobiDB-lite"/>
    </source>
</evidence>
<proteinExistence type="predicted"/>
<reference evidence="2" key="2">
    <citation type="submission" date="2022-06" db="UniProtKB">
        <authorList>
            <consortium name="EnsemblMetazoa"/>
        </authorList>
    </citation>
    <scope>IDENTIFICATION</scope>
    <source>
        <strain evidence="2">DF5081</strain>
    </source>
</reference>
<evidence type="ECO:0000313" key="3">
    <source>
        <dbReference type="Proteomes" id="UP000005237"/>
    </source>
</evidence>